<sequence>MAFIGGNSDKSYGKWESTQDLYHLCQKALHKEKEKRYTTIQAFYEAWHSYIEKHSECSFHKYSVNCVES</sequence>
<dbReference type="Proteomes" id="UP000287296">
    <property type="component" value="Unassembled WGS sequence"/>
</dbReference>
<reference evidence="1 2" key="1">
    <citation type="submission" date="2018-12" db="EMBL/GenBank/DDBJ databases">
        <authorList>
            <person name="Sun L."/>
            <person name="Chen Z."/>
        </authorList>
    </citation>
    <scope>NUCLEOTIDE SEQUENCE [LARGE SCALE GENOMIC DNA]</scope>
    <source>
        <strain evidence="1 2">LMG 29736</strain>
    </source>
</reference>
<gene>
    <name evidence="1" type="ORF">D5F11_025205</name>
</gene>
<evidence type="ECO:0000313" key="2">
    <source>
        <dbReference type="Proteomes" id="UP000287296"/>
    </source>
</evidence>
<dbReference type="OrthoDB" id="334783at2"/>
<comment type="caution">
    <text evidence="1">The sequence shown here is derived from an EMBL/GenBank/DDBJ whole genome shotgun (WGS) entry which is preliminary data.</text>
</comment>
<organism evidence="1 2">
    <name type="scientific">Siminovitchia terrae</name>
    <name type="common">Bacillus terrae</name>
    <dbReference type="NCBI Taxonomy" id="1914933"/>
    <lineage>
        <taxon>Bacteria</taxon>
        <taxon>Bacillati</taxon>
        <taxon>Bacillota</taxon>
        <taxon>Bacilli</taxon>
        <taxon>Bacillales</taxon>
        <taxon>Bacillaceae</taxon>
        <taxon>Siminovitchia</taxon>
    </lineage>
</organism>
<protein>
    <submittedName>
        <fullName evidence="1">Uncharacterized protein</fullName>
    </submittedName>
</protein>
<evidence type="ECO:0000313" key="1">
    <source>
        <dbReference type="EMBL" id="RST56996.1"/>
    </source>
</evidence>
<dbReference type="EMBL" id="QYTW02000048">
    <property type="protein sequence ID" value="RST56996.1"/>
    <property type="molecule type" value="Genomic_DNA"/>
</dbReference>
<dbReference type="AlphaFoldDB" id="A0A429X0L1"/>
<name>A0A429X0L1_SIMTE</name>
<accession>A0A429X0L1</accession>
<proteinExistence type="predicted"/>